<name>A0ABP0D8M5_9PEZI</name>
<dbReference type="CDD" id="cd16988">
    <property type="entry name" value="ANTH_N_YAP180"/>
    <property type="match status" value="1"/>
</dbReference>
<dbReference type="InterPro" id="IPR011417">
    <property type="entry name" value="ANTH_dom"/>
</dbReference>
<dbReference type="InterPro" id="IPR013809">
    <property type="entry name" value="ENTH"/>
</dbReference>
<sequence>MASSFEKSVKGATKVKLAAPKTKYIEHILIATHADEAGVGEVFRVLQYRLHDSTWTTVFKSLIVVHLMIREGSPDVTLAYLAKHRNILAPISINGAQTQGQNIRHYATYLNERGRAYRETKCDWVRAKETRLEKLTVDKGLLRETEAVQHQLTALLKCDVVEGEHLNEITIFVFRLLVLDLLALFQVLNQAMINILGHFFEMSKVDADRAMQIYRTFTRQTDYVVQYLSVARQHEHQTRVEVPKLKHAPVNLGRQLEEYLNDPDFEVHRRQYLAELEAKHSKDGSGGGGSSLNSLQLNGAKKGSASQTNATATKPSTAAKQTEASNGSNGGDLIDFFGSLSEPVPLQATPQQQQATQTGMTPWGHVANNNDFAAQQQADMFRQLQLQQQQLQQQQLNGLSTQPTGYQATNPFQMEQQQQQQSQLQPAYTGAGFGGYNSQPHQGFQTSLGPIPQNSMASFQQQQQQPQQYQMTAPQQFGNPTGQQVTNPFRQSMLTSITGSNTGSAYGSGSPAPLAAQQTSNPFARNSPQAAQPFTSPNATGGATGAAPAALVPTKTGTNPFAKDYGGQAPAQQQMRPQTAASAGNNALPTSPAHMMPQQTGSTNPFRQSAFINQKTGVGWQHSQPTGVLSQLETVPVFPRPATQSPWQ</sequence>
<dbReference type="PANTHER" id="PTHR22951">
    <property type="entry name" value="CLATHRIN ASSEMBLY PROTEIN"/>
    <property type="match status" value="1"/>
</dbReference>
<evidence type="ECO:0000313" key="3">
    <source>
        <dbReference type="EMBL" id="CAK7263477.1"/>
    </source>
</evidence>
<dbReference type="Gene3D" id="1.20.58.150">
    <property type="entry name" value="ANTH domain"/>
    <property type="match status" value="1"/>
</dbReference>
<dbReference type="SUPFAM" id="SSF89009">
    <property type="entry name" value="GAT-like domain"/>
    <property type="match status" value="1"/>
</dbReference>
<evidence type="ECO:0000313" key="4">
    <source>
        <dbReference type="Proteomes" id="UP001642502"/>
    </source>
</evidence>
<feature type="compositionally biased region" description="Polar residues" evidence="1">
    <location>
        <begin position="304"/>
        <end position="327"/>
    </location>
</feature>
<feature type="region of interest" description="Disordered" evidence="1">
    <location>
        <begin position="279"/>
        <end position="338"/>
    </location>
</feature>
<dbReference type="PROSITE" id="PS50942">
    <property type="entry name" value="ENTH"/>
    <property type="match status" value="1"/>
</dbReference>
<dbReference type="SMART" id="SM00273">
    <property type="entry name" value="ENTH"/>
    <property type="match status" value="1"/>
</dbReference>
<comment type="caution">
    <text evidence="3">The sequence shown here is derived from an EMBL/GenBank/DDBJ whole genome shotgun (WGS) entry which is preliminary data.</text>
</comment>
<feature type="compositionally biased region" description="Polar residues" evidence="1">
    <location>
        <begin position="436"/>
        <end position="448"/>
    </location>
</feature>
<feature type="compositionally biased region" description="Low complexity" evidence="1">
    <location>
        <begin position="539"/>
        <end position="550"/>
    </location>
</feature>
<dbReference type="InterPro" id="IPR045192">
    <property type="entry name" value="AP180-like"/>
</dbReference>
<evidence type="ECO:0000259" key="2">
    <source>
        <dbReference type="PROSITE" id="PS50942"/>
    </source>
</evidence>
<protein>
    <recommendedName>
        <fullName evidence="2">ENTH domain-containing protein</fullName>
    </recommendedName>
</protein>
<dbReference type="InterPro" id="IPR008942">
    <property type="entry name" value="ENTH_VHS"/>
</dbReference>
<feature type="region of interest" description="Disordered" evidence="1">
    <location>
        <begin position="416"/>
        <end position="604"/>
    </location>
</feature>
<gene>
    <name evidence="3" type="ORF">SEPCBS119000_000510</name>
</gene>
<evidence type="ECO:0000256" key="1">
    <source>
        <dbReference type="SAM" id="MobiDB-lite"/>
    </source>
</evidence>
<dbReference type="Gene3D" id="1.25.40.90">
    <property type="match status" value="1"/>
</dbReference>
<feature type="compositionally biased region" description="Polar residues" evidence="1">
    <location>
        <begin position="478"/>
        <end position="507"/>
    </location>
</feature>
<dbReference type="Pfam" id="PF07651">
    <property type="entry name" value="ANTH"/>
    <property type="match status" value="1"/>
</dbReference>
<feature type="domain" description="ENTH" evidence="2">
    <location>
        <begin position="1"/>
        <end position="124"/>
    </location>
</feature>
<dbReference type="InterPro" id="IPR014712">
    <property type="entry name" value="ANTH_dom_sf"/>
</dbReference>
<accession>A0ABP0D8M5</accession>
<dbReference type="EMBL" id="CAWUON010000003">
    <property type="protein sequence ID" value="CAK7263477.1"/>
    <property type="molecule type" value="Genomic_DNA"/>
</dbReference>
<proteinExistence type="predicted"/>
<dbReference type="PANTHER" id="PTHR22951:SF5">
    <property type="entry name" value="PHOSPHATIDYLINOSITOL-BINDING CLATHRIN ASSEMBLY PROTEIN LAP"/>
    <property type="match status" value="1"/>
</dbReference>
<dbReference type="Proteomes" id="UP001642502">
    <property type="component" value="Unassembled WGS sequence"/>
</dbReference>
<feature type="compositionally biased region" description="Low complexity" evidence="1">
    <location>
        <begin position="416"/>
        <end position="425"/>
    </location>
</feature>
<feature type="compositionally biased region" description="Polar residues" evidence="1">
    <location>
        <begin position="516"/>
        <end position="538"/>
    </location>
</feature>
<dbReference type="SUPFAM" id="SSF48464">
    <property type="entry name" value="ENTH/VHS domain"/>
    <property type="match status" value="1"/>
</dbReference>
<keyword evidence="4" id="KW-1185">Reference proteome</keyword>
<reference evidence="3 4" key="1">
    <citation type="submission" date="2024-01" db="EMBL/GenBank/DDBJ databases">
        <authorList>
            <person name="Allen C."/>
            <person name="Tagirdzhanova G."/>
        </authorList>
    </citation>
    <scope>NUCLEOTIDE SEQUENCE [LARGE SCALE GENOMIC DNA]</scope>
    <source>
        <strain evidence="3 4">CBS 119000</strain>
    </source>
</reference>
<organism evidence="3 4">
    <name type="scientific">Sporothrix epigloea</name>
    <dbReference type="NCBI Taxonomy" id="1892477"/>
    <lineage>
        <taxon>Eukaryota</taxon>
        <taxon>Fungi</taxon>
        <taxon>Dikarya</taxon>
        <taxon>Ascomycota</taxon>
        <taxon>Pezizomycotina</taxon>
        <taxon>Sordariomycetes</taxon>
        <taxon>Sordariomycetidae</taxon>
        <taxon>Ophiostomatales</taxon>
        <taxon>Ophiostomataceae</taxon>
        <taxon>Sporothrix</taxon>
    </lineage>
</organism>
<feature type="compositionally biased region" description="Polar residues" evidence="1">
    <location>
        <begin position="570"/>
        <end position="589"/>
    </location>
</feature>
<feature type="compositionally biased region" description="Low complexity" evidence="1">
    <location>
        <begin position="453"/>
        <end position="477"/>
    </location>
</feature>